<dbReference type="SUPFAM" id="SSF51197">
    <property type="entry name" value="Clavaminate synthase-like"/>
    <property type="match status" value="1"/>
</dbReference>
<dbReference type="InterPro" id="IPR003347">
    <property type="entry name" value="JmjC_dom"/>
</dbReference>
<dbReference type="PANTHER" id="PTHR12461">
    <property type="entry name" value="HYPOXIA-INDUCIBLE FACTOR 1 ALPHA INHIBITOR-RELATED"/>
    <property type="match status" value="1"/>
</dbReference>
<dbReference type="PANTHER" id="PTHR12461:SF105">
    <property type="entry name" value="HYPOXIA-INDUCIBLE FACTOR 1-ALPHA INHIBITOR"/>
    <property type="match status" value="1"/>
</dbReference>
<keyword evidence="3" id="KW-1185">Reference proteome</keyword>
<evidence type="ECO:0000313" key="3">
    <source>
        <dbReference type="Proteomes" id="UP001217918"/>
    </source>
</evidence>
<evidence type="ECO:0000259" key="1">
    <source>
        <dbReference type="PROSITE" id="PS51184"/>
    </source>
</evidence>
<comment type="caution">
    <text evidence="2">The sequence shown here is derived from an EMBL/GenBank/DDBJ whole genome shotgun (WGS) entry which is preliminary data.</text>
</comment>
<dbReference type="Gene3D" id="2.60.120.650">
    <property type="entry name" value="Cupin"/>
    <property type="match status" value="1"/>
</dbReference>
<protein>
    <recommendedName>
        <fullName evidence="1">JmjC domain-containing protein</fullName>
    </recommendedName>
</protein>
<name>A0AAD9M8K3_9PEZI</name>
<dbReference type="EMBL" id="JAQQPM010000001">
    <property type="protein sequence ID" value="KAK2067307.1"/>
    <property type="molecule type" value="Genomic_DNA"/>
</dbReference>
<dbReference type="Pfam" id="PF13621">
    <property type="entry name" value="Cupin_8"/>
    <property type="match status" value="1"/>
</dbReference>
<dbReference type="Proteomes" id="UP001217918">
    <property type="component" value="Unassembled WGS sequence"/>
</dbReference>
<dbReference type="PROSITE" id="PS51184">
    <property type="entry name" value="JMJC"/>
    <property type="match status" value="1"/>
</dbReference>
<feature type="domain" description="JmjC" evidence="1">
    <location>
        <begin position="149"/>
        <end position="308"/>
    </location>
</feature>
<proteinExistence type="predicted"/>
<evidence type="ECO:0000313" key="2">
    <source>
        <dbReference type="EMBL" id="KAK2067307.1"/>
    </source>
</evidence>
<gene>
    <name evidence="2" type="ORF">P8C59_001060</name>
</gene>
<dbReference type="InterPro" id="IPR041667">
    <property type="entry name" value="Cupin_8"/>
</dbReference>
<dbReference type="AlphaFoldDB" id="A0AAD9M8K3"/>
<organism evidence="2 3">
    <name type="scientific">Phyllachora maydis</name>
    <dbReference type="NCBI Taxonomy" id="1825666"/>
    <lineage>
        <taxon>Eukaryota</taxon>
        <taxon>Fungi</taxon>
        <taxon>Dikarya</taxon>
        <taxon>Ascomycota</taxon>
        <taxon>Pezizomycotina</taxon>
        <taxon>Sordariomycetes</taxon>
        <taxon>Sordariomycetidae</taxon>
        <taxon>Phyllachorales</taxon>
        <taxon>Phyllachoraceae</taxon>
        <taxon>Phyllachora</taxon>
    </lineage>
</organism>
<accession>A0AAD9M8K3</accession>
<reference evidence="2" key="1">
    <citation type="journal article" date="2023" name="Mol. Plant Microbe Interact.">
        <title>Elucidating the Obligate Nature and Biological Capacity of an Invasive Fungal Corn Pathogen.</title>
        <authorList>
            <person name="MacCready J.S."/>
            <person name="Roggenkamp E.M."/>
            <person name="Gdanetz K."/>
            <person name="Chilvers M.I."/>
        </authorList>
    </citation>
    <scope>NUCLEOTIDE SEQUENCE</scope>
    <source>
        <strain evidence="2">PM02</strain>
    </source>
</reference>
<sequence>MHGARWYGQENETGEKNTIVPCRPSRRGLSIISIIHADHPFAYELTVFPENSSAGIGNRDALRTFIHWLAASTNDGHPGLAALLQEALGQHSIDLDADPPPDQPRFLRFRAPLALLQAGLQHNEGRAQFHGRAAAPLTGLYIAQSSLDELPPPLRRDVPVPALLNRPDVNVYGSSVWLGLEPTYSPWHRDPNPNLLVQLCGRKEVRLLPPRAGEDLKRRALLAGRGGGQLLGLRMAGPETMEGRQREALHEAVWSGPAGTTTTTITKLKIAPGDGLYVPQGWWHSVRSEASMGELNASDDLYLDSLSE</sequence>